<protein>
    <submittedName>
        <fullName evidence="1">Uncharacterized protein</fullName>
    </submittedName>
</protein>
<dbReference type="Proteomes" id="UP000499080">
    <property type="component" value="Unassembled WGS sequence"/>
</dbReference>
<name>A0A4Y2J7S6_ARAVE</name>
<accession>A0A4Y2J7S6</accession>
<evidence type="ECO:0000313" key="2">
    <source>
        <dbReference type="Proteomes" id="UP000499080"/>
    </source>
</evidence>
<reference evidence="1 2" key="1">
    <citation type="journal article" date="2019" name="Sci. Rep.">
        <title>Orb-weaving spider Araneus ventricosus genome elucidates the spidroin gene catalogue.</title>
        <authorList>
            <person name="Kono N."/>
            <person name="Nakamura H."/>
            <person name="Ohtoshi R."/>
            <person name="Moran D.A.P."/>
            <person name="Shinohara A."/>
            <person name="Yoshida Y."/>
            <person name="Fujiwara M."/>
            <person name="Mori M."/>
            <person name="Tomita M."/>
            <person name="Arakawa K."/>
        </authorList>
    </citation>
    <scope>NUCLEOTIDE SEQUENCE [LARGE SCALE GENOMIC DNA]</scope>
</reference>
<proteinExistence type="predicted"/>
<comment type="caution">
    <text evidence="1">The sequence shown here is derived from an EMBL/GenBank/DDBJ whole genome shotgun (WGS) entry which is preliminary data.</text>
</comment>
<keyword evidence="2" id="KW-1185">Reference proteome</keyword>
<gene>
    <name evidence="1" type="ORF">AVEN_248214_1</name>
</gene>
<evidence type="ECO:0000313" key="1">
    <source>
        <dbReference type="EMBL" id="GBM86321.1"/>
    </source>
</evidence>
<sequence length="103" mass="11996">MPENGNKKPRYERAYIFAVAINDGEAKMREAPRTARFVSRWLKLRKEKIRGVLLLAEDARQLRSERRKPKKDIAAKNCLINLRVLKVLRLENTFIPSNAGYTN</sequence>
<dbReference type="EMBL" id="BGPR01003301">
    <property type="protein sequence ID" value="GBM86321.1"/>
    <property type="molecule type" value="Genomic_DNA"/>
</dbReference>
<dbReference type="AlphaFoldDB" id="A0A4Y2J7S6"/>
<organism evidence="1 2">
    <name type="scientific">Araneus ventricosus</name>
    <name type="common">Orbweaver spider</name>
    <name type="synonym">Epeira ventricosa</name>
    <dbReference type="NCBI Taxonomy" id="182803"/>
    <lineage>
        <taxon>Eukaryota</taxon>
        <taxon>Metazoa</taxon>
        <taxon>Ecdysozoa</taxon>
        <taxon>Arthropoda</taxon>
        <taxon>Chelicerata</taxon>
        <taxon>Arachnida</taxon>
        <taxon>Araneae</taxon>
        <taxon>Araneomorphae</taxon>
        <taxon>Entelegynae</taxon>
        <taxon>Araneoidea</taxon>
        <taxon>Araneidae</taxon>
        <taxon>Araneus</taxon>
    </lineage>
</organism>